<evidence type="ECO:0000256" key="3">
    <source>
        <dbReference type="ARBA" id="ARBA00022475"/>
    </source>
</evidence>
<evidence type="ECO:0000256" key="5">
    <source>
        <dbReference type="ARBA" id="ARBA00022741"/>
    </source>
</evidence>
<dbReference type="PROSITE" id="PS50893">
    <property type="entry name" value="ABC_TRANSPORTER_2"/>
    <property type="match status" value="1"/>
</dbReference>
<dbReference type="InterPro" id="IPR036640">
    <property type="entry name" value="ABC1_TM_sf"/>
</dbReference>
<dbReference type="InterPro" id="IPR027417">
    <property type="entry name" value="P-loop_NTPase"/>
</dbReference>
<dbReference type="HOGENOM" id="CLU_000604_84_3_9"/>
<evidence type="ECO:0000256" key="7">
    <source>
        <dbReference type="ARBA" id="ARBA00022989"/>
    </source>
</evidence>
<feature type="domain" description="ABC transporter" evidence="10">
    <location>
        <begin position="330"/>
        <end position="563"/>
    </location>
</feature>
<organism evidence="12">
    <name type="scientific">Metalysinibacillus saudimassiliensis</name>
    <dbReference type="NCBI Taxonomy" id="1461583"/>
    <lineage>
        <taxon>Bacteria</taxon>
        <taxon>Bacillati</taxon>
        <taxon>Bacillota</taxon>
        <taxon>Bacilli</taxon>
        <taxon>Bacillales</taxon>
        <taxon>Caryophanaceae</taxon>
        <taxon>Metalysinibacillus</taxon>
    </lineage>
</organism>
<name>A0A078M582_9BACL</name>
<dbReference type="InterPro" id="IPR017871">
    <property type="entry name" value="ABC_transporter-like_CS"/>
</dbReference>
<dbReference type="InterPro" id="IPR003593">
    <property type="entry name" value="AAA+_ATPase"/>
</dbReference>
<evidence type="ECO:0000256" key="9">
    <source>
        <dbReference type="SAM" id="Phobius"/>
    </source>
</evidence>
<evidence type="ECO:0000259" key="10">
    <source>
        <dbReference type="PROSITE" id="PS50893"/>
    </source>
</evidence>
<dbReference type="InterPro" id="IPR039421">
    <property type="entry name" value="Type_1_exporter"/>
</dbReference>
<feature type="transmembrane region" description="Helical" evidence="9">
    <location>
        <begin position="52"/>
        <end position="76"/>
    </location>
</feature>
<gene>
    <name evidence="12" type="ORF">BN1050_00886</name>
</gene>
<dbReference type="PANTHER" id="PTHR43394:SF1">
    <property type="entry name" value="ATP-BINDING CASSETTE SUB-FAMILY B MEMBER 10, MITOCHONDRIAL"/>
    <property type="match status" value="1"/>
</dbReference>
<dbReference type="PATRIC" id="fig|1461583.4.peg.846"/>
<evidence type="ECO:0000259" key="11">
    <source>
        <dbReference type="PROSITE" id="PS50929"/>
    </source>
</evidence>
<dbReference type="PANTHER" id="PTHR43394">
    <property type="entry name" value="ATP-DEPENDENT PERMEASE MDL1, MITOCHONDRIAL"/>
    <property type="match status" value="1"/>
</dbReference>
<reference evidence="12" key="1">
    <citation type="submission" date="2014-07" db="EMBL/GenBank/DDBJ databases">
        <authorList>
            <person name="Urmite Genomes Urmite Genomes"/>
        </authorList>
    </citation>
    <scope>NUCLEOTIDE SEQUENCE</scope>
    <source>
        <strain evidence="12">13S34_air</strain>
    </source>
</reference>
<dbReference type="GO" id="GO:0016887">
    <property type="term" value="F:ATP hydrolysis activity"/>
    <property type="evidence" value="ECO:0007669"/>
    <property type="project" value="InterPro"/>
</dbReference>
<feature type="transmembrane region" description="Helical" evidence="9">
    <location>
        <begin position="238"/>
        <end position="258"/>
    </location>
</feature>
<feature type="transmembrane region" description="Helical" evidence="9">
    <location>
        <begin position="278"/>
        <end position="297"/>
    </location>
</feature>
<keyword evidence="6 12" id="KW-0067">ATP-binding</keyword>
<feature type="transmembrane region" description="Helical" evidence="9">
    <location>
        <begin position="12"/>
        <end position="32"/>
    </location>
</feature>
<dbReference type="Pfam" id="PF00005">
    <property type="entry name" value="ABC_tran"/>
    <property type="match status" value="1"/>
</dbReference>
<dbReference type="GO" id="GO:0015421">
    <property type="term" value="F:ABC-type oligopeptide transporter activity"/>
    <property type="evidence" value="ECO:0007669"/>
    <property type="project" value="TreeGrafter"/>
</dbReference>
<feature type="domain" description="ABC transmembrane type-1" evidence="11">
    <location>
        <begin position="16"/>
        <end position="298"/>
    </location>
</feature>
<dbReference type="SMART" id="SM00382">
    <property type="entry name" value="AAA"/>
    <property type="match status" value="1"/>
</dbReference>
<evidence type="ECO:0000313" key="12">
    <source>
        <dbReference type="EMBL" id="CEA01379.1"/>
    </source>
</evidence>
<dbReference type="InterPro" id="IPR003439">
    <property type="entry name" value="ABC_transporter-like_ATP-bd"/>
</dbReference>
<comment type="subcellular location">
    <subcellularLocation>
        <location evidence="1">Cell membrane</location>
        <topology evidence="1">Multi-pass membrane protein</topology>
    </subcellularLocation>
</comment>
<dbReference type="EMBL" id="LN483074">
    <property type="protein sequence ID" value="CEA01379.1"/>
    <property type="molecule type" value="Genomic_DNA"/>
</dbReference>
<keyword evidence="2" id="KW-0813">Transport</keyword>
<evidence type="ECO:0000256" key="8">
    <source>
        <dbReference type="ARBA" id="ARBA00023136"/>
    </source>
</evidence>
<evidence type="ECO:0000256" key="1">
    <source>
        <dbReference type="ARBA" id="ARBA00004651"/>
    </source>
</evidence>
<keyword evidence="8 9" id="KW-0472">Membrane</keyword>
<dbReference type="PROSITE" id="PS50929">
    <property type="entry name" value="ABC_TM1F"/>
    <property type="match status" value="1"/>
</dbReference>
<dbReference type="PROSITE" id="PS00211">
    <property type="entry name" value="ABC_TRANSPORTER_1"/>
    <property type="match status" value="1"/>
</dbReference>
<keyword evidence="4 9" id="KW-0812">Transmembrane</keyword>
<dbReference type="GO" id="GO:0005886">
    <property type="term" value="C:plasma membrane"/>
    <property type="evidence" value="ECO:0007669"/>
    <property type="project" value="UniProtKB-SubCell"/>
</dbReference>
<sequence length="569" mass="62897">MKTVFAYVKPYKWFAFIAIALMLFELCVELIQPLIMAKIIDEGVVVKDVITIYQWAAILVGLTIITFIAGIINSYFSAHVAQSFAFDLRSALFSKIQSFTMATYIKYPSSALITRLTNDVGNVQQVVFMLLRIMLRAPLAIIGSFIMAFYVNAKLASILLIATPVLAIFLVVMVTKGIKLFSKVQKSLDGVNRKLQENLQAIRLVKAYMRGEYETNRFAEVAGKLKFDSVKAMRTMEYIMPVLLFMMNVSMLGVIWFGASYVGAGDMKLGEAVAVINYTMRITMIFSMFVFIIILFARAKSSAERMEEVLLVEGGTEQIGEPQAALQGAITFHNVSFRYSEQTAYVVKDVSFTLQEGEKLAILGATGSGKSTLLQLLLRFYTPTTGEIYIGEQNIADVDVATLRSSIGYVPQQSVLFSGSIEDNIRWGKEDALAEEAERAASQAQIHTSIESFEEGYATIVGQKGVNLSGGQKQRLSIARALMRKAPILVLDDSTSALDVKTESALWQALEEEHATMLVVTQKIQTARGADKIALLHEGEFVAFGTHEALSESSELYQQIAASQQEVTL</sequence>
<protein>
    <submittedName>
        <fullName evidence="12">Putative multidrug export ATP-binding/permease protein</fullName>
    </submittedName>
</protein>
<feature type="transmembrane region" description="Helical" evidence="9">
    <location>
        <begin position="133"/>
        <end position="151"/>
    </location>
</feature>
<accession>A0A078M582</accession>
<dbReference type="CDD" id="cd18548">
    <property type="entry name" value="ABC_6TM_Tm287_like"/>
    <property type="match status" value="1"/>
</dbReference>
<dbReference type="SUPFAM" id="SSF90123">
    <property type="entry name" value="ABC transporter transmembrane region"/>
    <property type="match status" value="1"/>
</dbReference>
<feature type="transmembrane region" description="Helical" evidence="9">
    <location>
        <begin position="157"/>
        <end position="178"/>
    </location>
</feature>
<dbReference type="FunFam" id="3.40.50.300:FF:000221">
    <property type="entry name" value="Multidrug ABC transporter ATP-binding protein"/>
    <property type="match status" value="1"/>
</dbReference>
<proteinExistence type="predicted"/>
<evidence type="ECO:0000256" key="4">
    <source>
        <dbReference type="ARBA" id="ARBA00022692"/>
    </source>
</evidence>
<keyword evidence="7 9" id="KW-1133">Transmembrane helix</keyword>
<dbReference type="Pfam" id="PF00664">
    <property type="entry name" value="ABC_membrane"/>
    <property type="match status" value="1"/>
</dbReference>
<dbReference type="Gene3D" id="3.40.50.300">
    <property type="entry name" value="P-loop containing nucleotide triphosphate hydrolases"/>
    <property type="match status" value="1"/>
</dbReference>
<dbReference type="GO" id="GO:0005524">
    <property type="term" value="F:ATP binding"/>
    <property type="evidence" value="ECO:0007669"/>
    <property type="project" value="UniProtKB-KW"/>
</dbReference>
<keyword evidence="5" id="KW-0547">Nucleotide-binding</keyword>
<dbReference type="InterPro" id="IPR011527">
    <property type="entry name" value="ABC1_TM_dom"/>
</dbReference>
<dbReference type="AlphaFoldDB" id="A0A078M582"/>
<dbReference type="SUPFAM" id="SSF52540">
    <property type="entry name" value="P-loop containing nucleoside triphosphate hydrolases"/>
    <property type="match status" value="1"/>
</dbReference>
<dbReference type="Gene3D" id="1.20.1560.10">
    <property type="entry name" value="ABC transporter type 1, transmembrane domain"/>
    <property type="match status" value="1"/>
</dbReference>
<evidence type="ECO:0000256" key="6">
    <source>
        <dbReference type="ARBA" id="ARBA00022840"/>
    </source>
</evidence>
<evidence type="ECO:0000256" key="2">
    <source>
        <dbReference type="ARBA" id="ARBA00022448"/>
    </source>
</evidence>
<keyword evidence="3" id="KW-1003">Cell membrane</keyword>